<dbReference type="SUPFAM" id="SSF56112">
    <property type="entry name" value="Protein kinase-like (PK-like)"/>
    <property type="match status" value="1"/>
</dbReference>
<dbReference type="GO" id="GO:0004672">
    <property type="term" value="F:protein kinase activity"/>
    <property type="evidence" value="ECO:0007669"/>
    <property type="project" value="InterPro"/>
</dbReference>
<dbReference type="EMBL" id="UYRT01092995">
    <property type="protein sequence ID" value="VDN38571.1"/>
    <property type="molecule type" value="Genomic_DNA"/>
</dbReference>
<evidence type="ECO:0000313" key="4">
    <source>
        <dbReference type="Proteomes" id="UP000271098"/>
    </source>
</evidence>
<organism evidence="5">
    <name type="scientific">Gongylonema pulchrum</name>
    <dbReference type="NCBI Taxonomy" id="637853"/>
    <lineage>
        <taxon>Eukaryota</taxon>
        <taxon>Metazoa</taxon>
        <taxon>Ecdysozoa</taxon>
        <taxon>Nematoda</taxon>
        <taxon>Chromadorea</taxon>
        <taxon>Rhabditida</taxon>
        <taxon>Spirurina</taxon>
        <taxon>Spiruromorpha</taxon>
        <taxon>Spiruroidea</taxon>
        <taxon>Gongylonematidae</taxon>
        <taxon>Gongylonema</taxon>
    </lineage>
</organism>
<proteinExistence type="predicted"/>
<dbReference type="PROSITE" id="PS00107">
    <property type="entry name" value="PROTEIN_KINASE_ATP"/>
    <property type="match status" value="1"/>
</dbReference>
<reference evidence="3 4" key="2">
    <citation type="submission" date="2018-11" db="EMBL/GenBank/DDBJ databases">
        <authorList>
            <consortium name="Pathogen Informatics"/>
        </authorList>
    </citation>
    <scope>NUCLEOTIDE SEQUENCE [LARGE SCALE GENOMIC DNA]</scope>
</reference>
<gene>
    <name evidence="3" type="ORF">GPUH_LOCUS21596</name>
</gene>
<dbReference type="AlphaFoldDB" id="A0A183EKV6"/>
<accession>A0A183EKV6</accession>
<dbReference type="PROSITE" id="PS50011">
    <property type="entry name" value="PROTEIN_KINASE_DOM"/>
    <property type="match status" value="1"/>
</dbReference>
<feature type="domain" description="Protein kinase" evidence="2">
    <location>
        <begin position="23"/>
        <end position="89"/>
    </location>
</feature>
<evidence type="ECO:0000313" key="3">
    <source>
        <dbReference type="EMBL" id="VDN38571.1"/>
    </source>
</evidence>
<dbReference type="Gene3D" id="3.30.200.20">
    <property type="entry name" value="Phosphorylase Kinase, domain 1"/>
    <property type="match status" value="1"/>
</dbReference>
<feature type="binding site" evidence="1">
    <location>
        <position position="52"/>
    </location>
    <ligand>
        <name>ATP</name>
        <dbReference type="ChEBI" id="CHEBI:30616"/>
    </ligand>
</feature>
<reference evidence="5" key="1">
    <citation type="submission" date="2016-06" db="UniProtKB">
        <authorList>
            <consortium name="WormBaseParasite"/>
        </authorList>
    </citation>
    <scope>IDENTIFICATION</scope>
</reference>
<sequence length="89" mass="10057">MDDCGTCDRCIHRPCIAESNREYEEHGVIGKGAYGIVYLVTHVPSNKQYALKKMIVRITEDGMPQSIIREISALRALHNLDNPNIVKFV</sequence>
<dbReference type="GO" id="GO:0005524">
    <property type="term" value="F:ATP binding"/>
    <property type="evidence" value="ECO:0007669"/>
    <property type="project" value="UniProtKB-UniRule"/>
</dbReference>
<keyword evidence="1" id="KW-0067">ATP-binding</keyword>
<evidence type="ECO:0000256" key="1">
    <source>
        <dbReference type="PROSITE-ProRule" id="PRU10141"/>
    </source>
</evidence>
<keyword evidence="4" id="KW-1185">Reference proteome</keyword>
<dbReference type="InterPro" id="IPR017441">
    <property type="entry name" value="Protein_kinase_ATP_BS"/>
</dbReference>
<dbReference type="InterPro" id="IPR011009">
    <property type="entry name" value="Kinase-like_dom_sf"/>
</dbReference>
<keyword evidence="1" id="KW-0547">Nucleotide-binding</keyword>
<dbReference type="Proteomes" id="UP000271098">
    <property type="component" value="Unassembled WGS sequence"/>
</dbReference>
<protein>
    <submittedName>
        <fullName evidence="5">Protein kinase domain-containing protein</fullName>
    </submittedName>
</protein>
<dbReference type="OrthoDB" id="1732493at2759"/>
<evidence type="ECO:0000259" key="2">
    <source>
        <dbReference type="PROSITE" id="PS50011"/>
    </source>
</evidence>
<dbReference type="WBParaSite" id="GPUH_0002162401-mRNA-1">
    <property type="protein sequence ID" value="GPUH_0002162401-mRNA-1"/>
    <property type="gene ID" value="GPUH_0002162401"/>
</dbReference>
<evidence type="ECO:0000313" key="5">
    <source>
        <dbReference type="WBParaSite" id="GPUH_0002162401-mRNA-1"/>
    </source>
</evidence>
<dbReference type="InterPro" id="IPR000719">
    <property type="entry name" value="Prot_kinase_dom"/>
</dbReference>
<name>A0A183EKV6_9BILA</name>
<dbReference type="Pfam" id="PF00069">
    <property type="entry name" value="Pkinase"/>
    <property type="match status" value="1"/>
</dbReference>